<dbReference type="PANTHER" id="PTHR34580">
    <property type="match status" value="1"/>
</dbReference>
<keyword evidence="3" id="KW-1185">Reference proteome</keyword>
<dbReference type="InterPro" id="IPR051534">
    <property type="entry name" value="CBASS_pafABC_assoc_protein"/>
</dbReference>
<gene>
    <name evidence="2" type="ORF">ACFPPD_21735</name>
</gene>
<sequence>MGTPAYRKESPNFLQPIIQAILGQKTIDTVYHAQYRNETTQRKIDPYYLVPRDQRFYLIGYCHSKQSIRTFRISRFQKAEVTDQDFNKKPICKDADLKRYEQRY</sequence>
<dbReference type="Pfam" id="PF13280">
    <property type="entry name" value="WYL"/>
    <property type="match status" value="1"/>
</dbReference>
<organism evidence="2 3">
    <name type="scientific">Cohnella suwonensis</name>
    <dbReference type="NCBI Taxonomy" id="696072"/>
    <lineage>
        <taxon>Bacteria</taxon>
        <taxon>Bacillati</taxon>
        <taxon>Bacillota</taxon>
        <taxon>Bacilli</taxon>
        <taxon>Bacillales</taxon>
        <taxon>Paenibacillaceae</taxon>
        <taxon>Cohnella</taxon>
    </lineage>
</organism>
<protein>
    <submittedName>
        <fullName evidence="2">Helix-turn-helix transcriptional regulator</fullName>
    </submittedName>
</protein>
<dbReference type="EMBL" id="JBHSMH010000097">
    <property type="protein sequence ID" value="MFC5471313.1"/>
    <property type="molecule type" value="Genomic_DNA"/>
</dbReference>
<reference evidence="3" key="1">
    <citation type="journal article" date="2019" name="Int. J. Syst. Evol. Microbiol.">
        <title>The Global Catalogue of Microorganisms (GCM) 10K type strain sequencing project: providing services to taxonomists for standard genome sequencing and annotation.</title>
        <authorList>
            <consortium name="The Broad Institute Genomics Platform"/>
            <consortium name="The Broad Institute Genome Sequencing Center for Infectious Disease"/>
            <person name="Wu L."/>
            <person name="Ma J."/>
        </authorList>
    </citation>
    <scope>NUCLEOTIDE SEQUENCE [LARGE SCALE GENOMIC DNA]</scope>
    <source>
        <strain evidence="3">CCUG 57113</strain>
    </source>
</reference>
<evidence type="ECO:0000313" key="3">
    <source>
        <dbReference type="Proteomes" id="UP001596105"/>
    </source>
</evidence>
<comment type="caution">
    <text evidence="2">The sequence shown here is derived from an EMBL/GenBank/DDBJ whole genome shotgun (WGS) entry which is preliminary data.</text>
</comment>
<dbReference type="PROSITE" id="PS52050">
    <property type="entry name" value="WYL"/>
    <property type="match status" value="1"/>
</dbReference>
<dbReference type="RefSeq" id="WP_378083327.1">
    <property type="nucleotide sequence ID" value="NZ_JBHSMH010000097.1"/>
</dbReference>
<dbReference type="InterPro" id="IPR026881">
    <property type="entry name" value="WYL_dom"/>
</dbReference>
<evidence type="ECO:0000259" key="1">
    <source>
        <dbReference type="Pfam" id="PF13280"/>
    </source>
</evidence>
<dbReference type="PANTHER" id="PTHR34580:SF9">
    <property type="entry name" value="SLL5097 PROTEIN"/>
    <property type="match status" value="1"/>
</dbReference>
<dbReference type="Proteomes" id="UP001596105">
    <property type="component" value="Unassembled WGS sequence"/>
</dbReference>
<feature type="domain" description="WYL" evidence="1">
    <location>
        <begin position="13"/>
        <end position="81"/>
    </location>
</feature>
<proteinExistence type="predicted"/>
<evidence type="ECO:0000313" key="2">
    <source>
        <dbReference type="EMBL" id="MFC5471313.1"/>
    </source>
</evidence>
<name>A0ABW0LZL1_9BACL</name>
<accession>A0ABW0LZL1</accession>